<dbReference type="Pfam" id="PF03061">
    <property type="entry name" value="4HBT"/>
    <property type="match status" value="1"/>
</dbReference>
<reference evidence="2 3" key="1">
    <citation type="submission" date="2019-02" db="EMBL/GenBank/DDBJ databases">
        <title>Prokaryotic population dynamics and viral predation in marine succession experiment using metagenomics: the confinement effect.</title>
        <authorList>
            <person name="Haro-Moreno J.M."/>
            <person name="Rodriguez-Valera F."/>
            <person name="Lopez-Perez M."/>
        </authorList>
    </citation>
    <scope>NUCLEOTIDE SEQUENCE [LARGE SCALE GENOMIC DNA]</scope>
    <source>
        <strain evidence="2">MED-G159</strain>
    </source>
</reference>
<evidence type="ECO:0000313" key="3">
    <source>
        <dbReference type="Proteomes" id="UP000315825"/>
    </source>
</evidence>
<organism evidence="2 3">
    <name type="scientific">SAR86 cluster bacterium</name>
    <dbReference type="NCBI Taxonomy" id="2030880"/>
    <lineage>
        <taxon>Bacteria</taxon>
        <taxon>Pseudomonadati</taxon>
        <taxon>Pseudomonadota</taxon>
        <taxon>Gammaproteobacteria</taxon>
        <taxon>SAR86 cluster</taxon>
    </lineage>
</organism>
<feature type="domain" description="Thioesterase" evidence="1">
    <location>
        <begin position="49"/>
        <end position="124"/>
    </location>
</feature>
<dbReference type="AlphaFoldDB" id="A0A520N016"/>
<accession>A0A520N016</accession>
<proteinExistence type="predicted"/>
<dbReference type="CDD" id="cd03443">
    <property type="entry name" value="PaaI_thioesterase"/>
    <property type="match status" value="1"/>
</dbReference>
<evidence type="ECO:0000313" key="2">
    <source>
        <dbReference type="EMBL" id="RZO26811.1"/>
    </source>
</evidence>
<protein>
    <submittedName>
        <fullName evidence="2">PaaI family thioesterase</fullName>
    </submittedName>
</protein>
<dbReference type="InterPro" id="IPR006683">
    <property type="entry name" value="Thioestr_dom"/>
</dbReference>
<dbReference type="Gene3D" id="3.10.129.10">
    <property type="entry name" value="Hotdog Thioesterase"/>
    <property type="match status" value="1"/>
</dbReference>
<dbReference type="GO" id="GO:0016790">
    <property type="term" value="F:thiolester hydrolase activity"/>
    <property type="evidence" value="ECO:0007669"/>
    <property type="project" value="UniProtKB-ARBA"/>
</dbReference>
<name>A0A520N016_9GAMM</name>
<gene>
    <name evidence="2" type="ORF">EVA92_01250</name>
</gene>
<sequence length="136" mass="14992">MTKNVQKYLDFHKKHGGTGKLFNFKFLSYIEGTLELEASFSELTLNPDGSVQGGMMTSMLDDVTSLLLIVESDGKVYPASTDLHTLHHLPLKSGICTLKASIMRRGKSIATVKGEMFDQAGKLVTTLVHTVYLISR</sequence>
<comment type="caution">
    <text evidence="2">The sequence shown here is derived from an EMBL/GenBank/DDBJ whole genome shotgun (WGS) entry which is preliminary data.</text>
</comment>
<dbReference type="InterPro" id="IPR029069">
    <property type="entry name" value="HotDog_dom_sf"/>
</dbReference>
<dbReference type="Proteomes" id="UP000315825">
    <property type="component" value="Unassembled WGS sequence"/>
</dbReference>
<dbReference type="EMBL" id="SHBE01000002">
    <property type="protein sequence ID" value="RZO26811.1"/>
    <property type="molecule type" value="Genomic_DNA"/>
</dbReference>
<dbReference type="SUPFAM" id="SSF54637">
    <property type="entry name" value="Thioesterase/thiol ester dehydrase-isomerase"/>
    <property type="match status" value="1"/>
</dbReference>
<evidence type="ECO:0000259" key="1">
    <source>
        <dbReference type="Pfam" id="PF03061"/>
    </source>
</evidence>